<feature type="signal peptide" evidence="1">
    <location>
        <begin position="1"/>
        <end position="18"/>
    </location>
</feature>
<keyword evidence="1" id="KW-0732">Signal</keyword>
<protein>
    <submittedName>
        <fullName evidence="2">Uncharacterized protein</fullName>
    </submittedName>
</protein>
<dbReference type="AlphaFoldDB" id="A0A5C3EV13"/>
<organism evidence="2 3">
    <name type="scientific">Pseudozyma flocculosa</name>
    <dbReference type="NCBI Taxonomy" id="84751"/>
    <lineage>
        <taxon>Eukaryota</taxon>
        <taxon>Fungi</taxon>
        <taxon>Dikarya</taxon>
        <taxon>Basidiomycota</taxon>
        <taxon>Ustilaginomycotina</taxon>
        <taxon>Ustilaginomycetes</taxon>
        <taxon>Ustilaginales</taxon>
        <taxon>Ustilaginaceae</taxon>
        <taxon>Pseudozyma</taxon>
    </lineage>
</organism>
<evidence type="ECO:0000313" key="2">
    <source>
        <dbReference type="EMBL" id="SPO35565.1"/>
    </source>
</evidence>
<keyword evidence="3" id="KW-1185">Reference proteome</keyword>
<accession>A0A5C3EV13</accession>
<gene>
    <name evidence="2" type="ORF">PSFLO_01036</name>
</gene>
<feature type="chain" id="PRO_5023085160" evidence="1">
    <location>
        <begin position="19"/>
        <end position="133"/>
    </location>
</feature>
<name>A0A5C3EV13_9BASI</name>
<dbReference type="Proteomes" id="UP000323386">
    <property type="component" value="Unassembled WGS sequence"/>
</dbReference>
<proteinExistence type="predicted"/>
<reference evidence="2 3" key="1">
    <citation type="submission" date="2018-03" db="EMBL/GenBank/DDBJ databases">
        <authorList>
            <person name="Guldener U."/>
        </authorList>
    </citation>
    <scope>NUCLEOTIDE SEQUENCE [LARGE SCALE GENOMIC DNA]</scope>
    <source>
        <strain evidence="2 3">DAOM196992</strain>
    </source>
</reference>
<evidence type="ECO:0000256" key="1">
    <source>
        <dbReference type="SAM" id="SignalP"/>
    </source>
</evidence>
<sequence>MRTFAALVLAVAVCGVSAQSADTTTTIWRSNPDDTGFFGQCAIQNAFYRYGAAQGDPFKFFMDNYGCRPVLSDNYYQPGCTSYGVLLFGACHGIGGTGSVWQCTNACKPGVPMSQQKDKQCKYKLHGCGPGHF</sequence>
<evidence type="ECO:0000313" key="3">
    <source>
        <dbReference type="Proteomes" id="UP000323386"/>
    </source>
</evidence>
<dbReference type="EMBL" id="OOIP01000002">
    <property type="protein sequence ID" value="SPO35565.1"/>
    <property type="molecule type" value="Genomic_DNA"/>
</dbReference>